<dbReference type="GeneID" id="30997314"/>
<accession>A0A1E4RGH1</accession>
<sequence>MDLTRKIVYYTPHAYKEDFVSEAIRLVVDTVERCYRDLGSLHILYVNATNPNQLNSIMMRCKLQNKYEWMKDDQMMKEFKYERISNLNEVIEVIENNEIKDIIIIENLQLIINNSFNEYNELNLKIVKLFKLLKMKTKQNSIVIDLSHHSFINYLL</sequence>
<protein>
    <submittedName>
        <fullName evidence="1">Uncharacterized protein</fullName>
    </submittedName>
</protein>
<keyword evidence="2" id="KW-1185">Reference proteome</keyword>
<organism evidence="1 2">
    <name type="scientific">Hyphopichia burtonii NRRL Y-1933</name>
    <dbReference type="NCBI Taxonomy" id="984485"/>
    <lineage>
        <taxon>Eukaryota</taxon>
        <taxon>Fungi</taxon>
        <taxon>Dikarya</taxon>
        <taxon>Ascomycota</taxon>
        <taxon>Saccharomycotina</taxon>
        <taxon>Pichiomycetes</taxon>
        <taxon>Debaryomycetaceae</taxon>
        <taxon>Hyphopichia</taxon>
    </lineage>
</organism>
<reference evidence="2" key="1">
    <citation type="submission" date="2016-05" db="EMBL/GenBank/DDBJ databases">
        <title>Comparative genomics of biotechnologically important yeasts.</title>
        <authorList>
            <consortium name="DOE Joint Genome Institute"/>
            <person name="Riley R."/>
            <person name="Haridas S."/>
            <person name="Wolfe K.H."/>
            <person name="Lopes M.R."/>
            <person name="Hittinger C.T."/>
            <person name="Goker M."/>
            <person name="Salamov A."/>
            <person name="Wisecaver J."/>
            <person name="Long T.M."/>
            <person name="Aerts A.L."/>
            <person name="Barry K."/>
            <person name="Choi C."/>
            <person name="Clum A."/>
            <person name="Coughlan A.Y."/>
            <person name="Deshpande S."/>
            <person name="Douglass A.P."/>
            <person name="Hanson S.J."/>
            <person name="Klenk H.-P."/>
            <person name="Labutti K."/>
            <person name="Lapidus A."/>
            <person name="Lindquist E."/>
            <person name="Lipzen A."/>
            <person name="Meier-Kolthoff J.P."/>
            <person name="Ohm R.A."/>
            <person name="Otillar R.P."/>
            <person name="Pangilinan J."/>
            <person name="Peng Y."/>
            <person name="Rokas A."/>
            <person name="Rosa C.A."/>
            <person name="Scheuner C."/>
            <person name="Sibirny A.A."/>
            <person name="Slot J.C."/>
            <person name="Stielow J.B."/>
            <person name="Sun H."/>
            <person name="Kurtzman C.P."/>
            <person name="Blackwell M."/>
            <person name="Grigoriev I.V."/>
            <person name="Jeffries T.W."/>
        </authorList>
    </citation>
    <scope>NUCLEOTIDE SEQUENCE [LARGE SCALE GENOMIC DNA]</scope>
    <source>
        <strain evidence="2">NRRL Y-1933</strain>
    </source>
</reference>
<dbReference type="RefSeq" id="XP_020075426.1">
    <property type="nucleotide sequence ID" value="XM_020222765.1"/>
</dbReference>
<evidence type="ECO:0000313" key="2">
    <source>
        <dbReference type="Proteomes" id="UP000095085"/>
    </source>
</evidence>
<dbReference type="Proteomes" id="UP000095085">
    <property type="component" value="Unassembled WGS sequence"/>
</dbReference>
<gene>
    <name evidence="1" type="ORF">HYPBUDRAFT_167353</name>
</gene>
<dbReference type="AlphaFoldDB" id="A0A1E4RGH1"/>
<dbReference type="EMBL" id="KV454542">
    <property type="protein sequence ID" value="ODV66359.1"/>
    <property type="molecule type" value="Genomic_DNA"/>
</dbReference>
<proteinExistence type="predicted"/>
<name>A0A1E4RGH1_9ASCO</name>
<evidence type="ECO:0000313" key="1">
    <source>
        <dbReference type="EMBL" id="ODV66359.1"/>
    </source>
</evidence>